<gene>
    <name evidence="2" type="ORF">HYPSUDRAFT_415689</name>
</gene>
<dbReference type="InterPro" id="IPR059179">
    <property type="entry name" value="MLKL-like_MCAfunc"/>
</dbReference>
<proteinExistence type="predicted"/>
<dbReference type="OrthoDB" id="192148at2759"/>
<evidence type="ECO:0000256" key="1">
    <source>
        <dbReference type="SAM" id="MobiDB-lite"/>
    </source>
</evidence>
<protein>
    <submittedName>
        <fullName evidence="2">Uncharacterized protein</fullName>
    </submittedName>
</protein>
<sequence length="256" mass="28420">MDVSKEPPASDVSTARRAKKSAKSQSRVDCALAISQSLLNTLQQISNNSLVPGLSTAAGVACTLLQMVSDTRSNVQSYTQIIQEVGILIVCIAKSFSEAPHTLQDDLTRLTGHLKQIQETCERVNRRKLLARFFLSKKDAGDLMGIRELIESNFRVFNLQSTISIRSILESRDDAQMQKLLSAKVDEIVASKQNTSLPLLEPVSWQTFEGNQVFEAQMDTRNYIKPGTNVNLQNPFQSFKGNQVFKGNVTTINRAE</sequence>
<evidence type="ECO:0000313" key="3">
    <source>
        <dbReference type="Proteomes" id="UP000054270"/>
    </source>
</evidence>
<dbReference type="Gene3D" id="1.20.930.20">
    <property type="entry name" value="Adaptor protein Cbl, N-terminal domain"/>
    <property type="match status" value="1"/>
</dbReference>
<accession>A0A0D2N6U7</accession>
<dbReference type="InterPro" id="IPR036537">
    <property type="entry name" value="Adaptor_Cbl_N_dom_sf"/>
</dbReference>
<dbReference type="GO" id="GO:0007166">
    <property type="term" value="P:cell surface receptor signaling pathway"/>
    <property type="evidence" value="ECO:0007669"/>
    <property type="project" value="InterPro"/>
</dbReference>
<dbReference type="OMA" id="AFTHIAD"/>
<keyword evidence="3" id="KW-1185">Reference proteome</keyword>
<dbReference type="Proteomes" id="UP000054270">
    <property type="component" value="Unassembled WGS sequence"/>
</dbReference>
<organism evidence="2 3">
    <name type="scientific">Hypholoma sublateritium (strain FD-334 SS-4)</name>
    <dbReference type="NCBI Taxonomy" id="945553"/>
    <lineage>
        <taxon>Eukaryota</taxon>
        <taxon>Fungi</taxon>
        <taxon>Dikarya</taxon>
        <taxon>Basidiomycota</taxon>
        <taxon>Agaricomycotina</taxon>
        <taxon>Agaricomycetes</taxon>
        <taxon>Agaricomycetidae</taxon>
        <taxon>Agaricales</taxon>
        <taxon>Agaricineae</taxon>
        <taxon>Strophariaceae</taxon>
        <taxon>Hypholoma</taxon>
    </lineage>
</organism>
<dbReference type="STRING" id="945553.A0A0D2N6U7"/>
<reference evidence="3" key="1">
    <citation type="submission" date="2014-04" db="EMBL/GenBank/DDBJ databases">
        <title>Evolutionary Origins and Diversification of the Mycorrhizal Mutualists.</title>
        <authorList>
            <consortium name="DOE Joint Genome Institute"/>
            <consortium name="Mycorrhizal Genomics Consortium"/>
            <person name="Kohler A."/>
            <person name="Kuo A."/>
            <person name="Nagy L.G."/>
            <person name="Floudas D."/>
            <person name="Copeland A."/>
            <person name="Barry K.W."/>
            <person name="Cichocki N."/>
            <person name="Veneault-Fourrey C."/>
            <person name="LaButti K."/>
            <person name="Lindquist E.A."/>
            <person name="Lipzen A."/>
            <person name="Lundell T."/>
            <person name="Morin E."/>
            <person name="Murat C."/>
            <person name="Riley R."/>
            <person name="Ohm R."/>
            <person name="Sun H."/>
            <person name="Tunlid A."/>
            <person name="Henrissat B."/>
            <person name="Grigoriev I.V."/>
            <person name="Hibbett D.S."/>
            <person name="Martin F."/>
        </authorList>
    </citation>
    <scope>NUCLEOTIDE SEQUENCE [LARGE SCALE GENOMIC DNA]</scope>
    <source>
        <strain evidence="3">FD-334 SS-4</strain>
    </source>
</reference>
<feature type="region of interest" description="Disordered" evidence="1">
    <location>
        <begin position="1"/>
        <end position="21"/>
    </location>
</feature>
<dbReference type="EMBL" id="KN817664">
    <property type="protein sequence ID" value="KJA14829.1"/>
    <property type="molecule type" value="Genomic_DNA"/>
</dbReference>
<evidence type="ECO:0000313" key="2">
    <source>
        <dbReference type="EMBL" id="KJA14829.1"/>
    </source>
</evidence>
<dbReference type="AlphaFoldDB" id="A0A0D2N6U7"/>
<dbReference type="CDD" id="cd21037">
    <property type="entry name" value="MLKL_NTD"/>
    <property type="match status" value="1"/>
</dbReference>
<name>A0A0D2N6U7_HYPSF</name>